<evidence type="ECO:0000259" key="8">
    <source>
        <dbReference type="Pfam" id="PF07992"/>
    </source>
</evidence>
<evidence type="ECO:0000313" key="10">
    <source>
        <dbReference type="Proteomes" id="UP000325780"/>
    </source>
</evidence>
<dbReference type="GO" id="GO:0004497">
    <property type="term" value="F:monooxygenase activity"/>
    <property type="evidence" value="ECO:0007669"/>
    <property type="project" value="UniProtKB-KW"/>
</dbReference>
<reference evidence="9 10" key="1">
    <citation type="submission" date="2019-04" db="EMBL/GenBank/DDBJ databases">
        <title>Friends and foes A comparative genomics study of 23 Aspergillus species from section Flavi.</title>
        <authorList>
            <consortium name="DOE Joint Genome Institute"/>
            <person name="Kjaerbolling I."/>
            <person name="Vesth T."/>
            <person name="Frisvad J.C."/>
            <person name="Nybo J.L."/>
            <person name="Theobald S."/>
            <person name="Kildgaard S."/>
            <person name="Isbrandt T."/>
            <person name="Kuo A."/>
            <person name="Sato A."/>
            <person name="Lyhne E.K."/>
            <person name="Kogle M.E."/>
            <person name="Wiebenga A."/>
            <person name="Kun R.S."/>
            <person name="Lubbers R.J."/>
            <person name="Makela M.R."/>
            <person name="Barry K."/>
            <person name="Chovatia M."/>
            <person name="Clum A."/>
            <person name="Daum C."/>
            <person name="Haridas S."/>
            <person name="He G."/>
            <person name="LaButti K."/>
            <person name="Lipzen A."/>
            <person name="Mondo S."/>
            <person name="Riley R."/>
            <person name="Salamov A."/>
            <person name="Simmons B.A."/>
            <person name="Magnuson J.K."/>
            <person name="Henrissat B."/>
            <person name="Mortensen U.H."/>
            <person name="Larsen T.O."/>
            <person name="Devries R.P."/>
            <person name="Grigoriev I.V."/>
            <person name="Machida M."/>
            <person name="Baker S.E."/>
            <person name="Andersen M.R."/>
        </authorList>
    </citation>
    <scope>NUCLEOTIDE SEQUENCE [LARGE SCALE GENOMIC DNA]</scope>
    <source>
        <strain evidence="9 10">IBT 18842</strain>
    </source>
</reference>
<evidence type="ECO:0000313" key="9">
    <source>
        <dbReference type="EMBL" id="KAE8144626.1"/>
    </source>
</evidence>
<keyword evidence="3" id="KW-0285">Flavoprotein</keyword>
<keyword evidence="10" id="KW-1185">Reference proteome</keyword>
<keyword evidence="7" id="KW-0503">Monooxygenase</keyword>
<evidence type="ECO:0000256" key="3">
    <source>
        <dbReference type="ARBA" id="ARBA00022630"/>
    </source>
</evidence>
<dbReference type="PANTHER" id="PTHR43098:SF3">
    <property type="entry name" value="L-ORNITHINE N(5)-MONOOXYGENASE-RELATED"/>
    <property type="match status" value="1"/>
</dbReference>
<dbReference type="SUPFAM" id="SSF51905">
    <property type="entry name" value="FAD/NAD(P)-binding domain"/>
    <property type="match status" value="1"/>
</dbReference>
<evidence type="ECO:0000256" key="2">
    <source>
        <dbReference type="ARBA" id="ARBA00010139"/>
    </source>
</evidence>
<dbReference type="AlphaFoldDB" id="A0A5N6TEA4"/>
<dbReference type="InterPro" id="IPR023753">
    <property type="entry name" value="FAD/NAD-binding_dom"/>
</dbReference>
<dbReference type="InterPro" id="IPR036188">
    <property type="entry name" value="FAD/NAD-bd_sf"/>
</dbReference>
<dbReference type="OrthoDB" id="66881at2759"/>
<keyword evidence="5" id="KW-0521">NADP</keyword>
<keyword evidence="4" id="KW-0274">FAD</keyword>
<proteinExistence type="inferred from homology"/>
<dbReference type="PANTHER" id="PTHR43098">
    <property type="entry name" value="L-ORNITHINE N(5)-MONOOXYGENASE-RELATED"/>
    <property type="match status" value="1"/>
</dbReference>
<feature type="domain" description="FAD/NAD(P)-binding" evidence="8">
    <location>
        <begin position="15"/>
        <end position="207"/>
    </location>
</feature>
<protein>
    <submittedName>
        <fullName evidence="9">FAD/NAD(P)-binding domain-containing protein</fullName>
    </submittedName>
</protein>
<accession>A0A5N6TEA4</accession>
<evidence type="ECO:0000256" key="6">
    <source>
        <dbReference type="ARBA" id="ARBA00023002"/>
    </source>
</evidence>
<name>A0A5N6TEA4_ASPAV</name>
<evidence type="ECO:0000256" key="7">
    <source>
        <dbReference type="ARBA" id="ARBA00023033"/>
    </source>
</evidence>
<keyword evidence="6" id="KW-0560">Oxidoreductase</keyword>
<evidence type="ECO:0000256" key="4">
    <source>
        <dbReference type="ARBA" id="ARBA00022827"/>
    </source>
</evidence>
<dbReference type="Pfam" id="PF07992">
    <property type="entry name" value="Pyr_redox_2"/>
    <property type="match status" value="1"/>
</dbReference>
<evidence type="ECO:0000256" key="5">
    <source>
        <dbReference type="ARBA" id="ARBA00022857"/>
    </source>
</evidence>
<dbReference type="PRINTS" id="PR00411">
    <property type="entry name" value="PNDRDTASEI"/>
</dbReference>
<gene>
    <name evidence="9" type="ORF">BDV25DRAFT_145435</name>
</gene>
<dbReference type="InterPro" id="IPR050775">
    <property type="entry name" value="FAD-binding_Monooxygenases"/>
</dbReference>
<dbReference type="Gene3D" id="3.50.50.60">
    <property type="entry name" value="FAD/NAD(P)-binding domain"/>
    <property type="match status" value="3"/>
</dbReference>
<organism evidence="9 10">
    <name type="scientific">Aspergillus avenaceus</name>
    <dbReference type="NCBI Taxonomy" id="36643"/>
    <lineage>
        <taxon>Eukaryota</taxon>
        <taxon>Fungi</taxon>
        <taxon>Dikarya</taxon>
        <taxon>Ascomycota</taxon>
        <taxon>Pezizomycotina</taxon>
        <taxon>Eurotiomycetes</taxon>
        <taxon>Eurotiomycetidae</taxon>
        <taxon>Eurotiales</taxon>
        <taxon>Aspergillaceae</taxon>
        <taxon>Aspergillus</taxon>
        <taxon>Aspergillus subgen. Circumdati</taxon>
    </lineage>
</organism>
<dbReference type="EMBL" id="ML742472">
    <property type="protein sequence ID" value="KAE8144626.1"/>
    <property type="molecule type" value="Genomic_DNA"/>
</dbReference>
<dbReference type="PRINTS" id="PR00368">
    <property type="entry name" value="FADPNR"/>
</dbReference>
<comment type="similarity">
    <text evidence="2">Belongs to the FAD-binding monooxygenase family.</text>
</comment>
<comment type="cofactor">
    <cofactor evidence="1">
        <name>FAD</name>
        <dbReference type="ChEBI" id="CHEBI:57692"/>
    </cofactor>
</comment>
<sequence length="541" mass="60627">MNREGHNIKYSIAPDVVIVGAGLGGISALYHLRKLGLSCLIVEKGDDIGGVWYWNCYPGARTDSGVPSYEINIPECWKTWKWDKLFPVYDDMRRYLDHCDEKINIRKDVLFGKTVVRAQFDEVVGRWAVDLNDGETLASKYLVLAVGPTSQRNDGLDKTLEPFRGKVYHPCNWPHHEVNPECQDVAIIGNGPSAIQIAQTWASRAKSLALYQKSYNTALPLPSCPSEGINHECPDHRREELFESRKQTPSGLAVWAPKHKGTFEVSDKERANTYEANYNNGVCFWLCAFNDMTLSKEANRMAYDFWVRRTRDRISNPRKRDILAPLEPHFNIGSKRPALNTGYYEAMDRDNVDIVDVSTVPISTAVADGIITKDGTHRHHDIIIPAIGFKPMADSLVSLGLTDVHGTPFKNLCEGGLQTFLGIMHTGLPNLFMINGPQTPGERCNVPTCIDVQCAWIRHIIQRMEKENLETIRPTSQSAESWSNEVYNAFNMDYYTASSRWANGGKPGFYAGGMAKYAQALDDGLAAWDNFEVTKGASRGV</sequence>
<evidence type="ECO:0000256" key="1">
    <source>
        <dbReference type="ARBA" id="ARBA00001974"/>
    </source>
</evidence>
<dbReference type="Proteomes" id="UP000325780">
    <property type="component" value="Unassembled WGS sequence"/>
</dbReference>